<protein>
    <submittedName>
        <fullName evidence="2">Stathmin</fullName>
    </submittedName>
</protein>
<evidence type="ECO:0000313" key="2">
    <source>
        <dbReference type="WBParaSite" id="L893_g23706.t1"/>
    </source>
</evidence>
<dbReference type="AlphaFoldDB" id="A0A1I7Z8N1"/>
<name>A0A1I7Z8N1_9BILA</name>
<accession>A0A1I7Z8N1</accession>
<proteinExistence type="predicted"/>
<keyword evidence="1" id="KW-1185">Reference proteome</keyword>
<sequence length="186" mass="21142">MSTRKETRSLQTNSLDEVVRFATSKTRHQEGLQEVGLDPKTDGVHFSAKSLSDASGIAPEEAQRFEQDGTKATGDVMLRVTLKTFSLFRDGYEEKPEPCHEQVEIKEDLPKNGAKKAILNLEELHEHALEQFEKNTRKPKARSQLQQEMEPINVIHLESTKDHAKLQLRGKKVFYATESLLCENKP</sequence>
<dbReference type="Proteomes" id="UP000095287">
    <property type="component" value="Unplaced"/>
</dbReference>
<reference evidence="2" key="1">
    <citation type="submission" date="2016-11" db="UniProtKB">
        <authorList>
            <consortium name="WormBaseParasite"/>
        </authorList>
    </citation>
    <scope>IDENTIFICATION</scope>
</reference>
<dbReference type="WBParaSite" id="L893_g23706.t1">
    <property type="protein sequence ID" value="L893_g23706.t1"/>
    <property type="gene ID" value="L893_g23706"/>
</dbReference>
<organism evidence="1 2">
    <name type="scientific">Steinernema glaseri</name>
    <dbReference type="NCBI Taxonomy" id="37863"/>
    <lineage>
        <taxon>Eukaryota</taxon>
        <taxon>Metazoa</taxon>
        <taxon>Ecdysozoa</taxon>
        <taxon>Nematoda</taxon>
        <taxon>Chromadorea</taxon>
        <taxon>Rhabditida</taxon>
        <taxon>Tylenchina</taxon>
        <taxon>Panagrolaimomorpha</taxon>
        <taxon>Strongyloidoidea</taxon>
        <taxon>Steinernematidae</taxon>
        <taxon>Steinernema</taxon>
    </lineage>
</organism>
<evidence type="ECO:0000313" key="1">
    <source>
        <dbReference type="Proteomes" id="UP000095287"/>
    </source>
</evidence>